<dbReference type="RefSeq" id="WP_094237766.1">
    <property type="nucleotide sequence ID" value="NZ_CP022657.1"/>
</dbReference>
<feature type="transmembrane region" description="Helical" evidence="1">
    <location>
        <begin position="257"/>
        <end position="274"/>
    </location>
</feature>
<feature type="transmembrane region" description="Helical" evidence="1">
    <location>
        <begin position="46"/>
        <end position="71"/>
    </location>
</feature>
<protein>
    <submittedName>
        <fullName evidence="2">Uncharacterized protein</fullName>
    </submittedName>
</protein>
<sequence length="684" mass="78213">MNTFLSSFAVEIKLLRRNYWTWLFFFLLVTYVGYTFSFFMGEKDPGGTLVASAFIVQVGIFVSLLLGLSLVRREYFSSSEEIFLSLANGFRSKILGKLAALWSILTLFLASTLLVLYGFYFRADVAAVFYQKALLYLLLYWGVPFFLSGIIGMIVGAYMKSKAAYPLLLLLWTFLGPLNVSIYQLPMAVTGVNATQFLQFINLGQTSFTDPYDPVYGLPMESFRWNQKSFLLLIVVGVIWMITLFKNYRRTIPVKQLLFFPLLVVGLVLLSFNFSSYQQKSQVNDYAYYEHNRAVQIESTTAYQITSYEIALKTDNGLQAQVMLQVLPLENIDRLVFTLYHDLRVTKVADEMGQPLQFQQRGDQTEIIFLSKVKQGQQVLLNVKYEGHSSPYFFANEQAVMLPNYFPWLPTEGSHQAMHVGSIDLRRTPLAPQHDIAYSLQYQGNVQLYTNLPQTANNQWKGTVPNGLTIVGGMMTETKIGQTRVIYPVSLTSMLKDVPAYLSRTQQALGLINGDWRFSTPTSLPETVFFLSTPTETNNYTGDMWLGQDHVLVNINQSYNLGLLQHETSQIEKLLFAFIRSPESVKQPLDMHVLLVNSYDYWVHFRQGDVSSVSVRRLQRSYQMSGMKREAETLQQIMTYVEQNSNDSHRMQTFFHEWLKLLQQSESMGWKDISSLQAASKGGQ</sequence>
<keyword evidence="3" id="KW-1185">Reference proteome</keyword>
<dbReference type="OrthoDB" id="2786532at2"/>
<evidence type="ECO:0000313" key="3">
    <source>
        <dbReference type="Proteomes" id="UP000214688"/>
    </source>
</evidence>
<dbReference type="KEGG" id="tab:CIG75_17250"/>
<dbReference type="EMBL" id="CP022657">
    <property type="protein sequence ID" value="ASS76533.1"/>
    <property type="molecule type" value="Genomic_DNA"/>
</dbReference>
<keyword evidence="1" id="KW-1133">Transmembrane helix</keyword>
<gene>
    <name evidence="2" type="ORF">CIG75_17250</name>
</gene>
<organism evidence="2 3">
    <name type="scientific">Tumebacillus algifaecis</name>
    <dbReference type="NCBI Taxonomy" id="1214604"/>
    <lineage>
        <taxon>Bacteria</taxon>
        <taxon>Bacillati</taxon>
        <taxon>Bacillota</taxon>
        <taxon>Bacilli</taxon>
        <taxon>Bacillales</taxon>
        <taxon>Alicyclobacillaceae</taxon>
        <taxon>Tumebacillus</taxon>
    </lineage>
</organism>
<dbReference type="Proteomes" id="UP000214688">
    <property type="component" value="Chromosome"/>
</dbReference>
<proteinExistence type="predicted"/>
<accession>A0A223D520</accession>
<reference evidence="2 3" key="1">
    <citation type="journal article" date="2015" name="Int. J. Syst. Evol. Microbiol.">
        <title>Tumebacillus algifaecis sp. nov., isolated from decomposing algal scum.</title>
        <authorList>
            <person name="Wu Y.F."/>
            <person name="Zhang B."/>
            <person name="Xing P."/>
            <person name="Wu Q.L."/>
            <person name="Liu S.J."/>
        </authorList>
    </citation>
    <scope>NUCLEOTIDE SEQUENCE [LARGE SCALE GENOMIC DNA]</scope>
    <source>
        <strain evidence="2 3">THMBR28</strain>
    </source>
</reference>
<feature type="transmembrane region" description="Helical" evidence="1">
    <location>
        <begin position="229"/>
        <end position="245"/>
    </location>
</feature>
<keyword evidence="1" id="KW-0472">Membrane</keyword>
<feature type="transmembrane region" description="Helical" evidence="1">
    <location>
        <begin position="167"/>
        <end position="185"/>
    </location>
</feature>
<feature type="transmembrane region" description="Helical" evidence="1">
    <location>
        <begin position="98"/>
        <end position="121"/>
    </location>
</feature>
<evidence type="ECO:0000256" key="1">
    <source>
        <dbReference type="SAM" id="Phobius"/>
    </source>
</evidence>
<keyword evidence="1" id="KW-0812">Transmembrane</keyword>
<name>A0A223D520_9BACL</name>
<dbReference type="AlphaFoldDB" id="A0A223D520"/>
<evidence type="ECO:0000313" key="2">
    <source>
        <dbReference type="EMBL" id="ASS76533.1"/>
    </source>
</evidence>
<feature type="transmembrane region" description="Helical" evidence="1">
    <location>
        <begin position="133"/>
        <end position="155"/>
    </location>
</feature>
<feature type="transmembrane region" description="Helical" evidence="1">
    <location>
        <begin position="20"/>
        <end position="40"/>
    </location>
</feature>